<dbReference type="Proteomes" id="UP000664940">
    <property type="component" value="Unassembled WGS sequence"/>
</dbReference>
<sequence length="143" mass="16530">MSSKLSIKYYVLSLYLVKYAFIKTWRHRFKCVEFLDSLESRARMCQWEMCPPPLNSCPFRSSSNLESTLQQAARRQPGPLVQVIPGSQILGLCPKKEGGGWDLSELVSLTLQSLCSIRKRKIPMGPWVTLYTFNFFSFHKSMR</sequence>
<dbReference type="AlphaFoldDB" id="A0A834A420"/>
<accession>A0A834A420</accession>
<name>A0A834A420_9CHIR</name>
<reference evidence="1 2" key="1">
    <citation type="journal article" date="2020" name="Nature">
        <title>Six reference-quality genomes reveal evolution of bat adaptations.</title>
        <authorList>
            <person name="Jebb D."/>
            <person name="Huang Z."/>
            <person name="Pippel M."/>
            <person name="Hughes G.M."/>
            <person name="Lavrichenko K."/>
            <person name="Devanna P."/>
            <person name="Winkler S."/>
            <person name="Jermiin L.S."/>
            <person name="Skirmuntt E.C."/>
            <person name="Katzourakis A."/>
            <person name="Burkitt-Gray L."/>
            <person name="Ray D.A."/>
            <person name="Sullivan K.A.M."/>
            <person name="Roscito J.G."/>
            <person name="Kirilenko B.M."/>
            <person name="Davalos L.M."/>
            <person name="Corthals A.P."/>
            <person name="Power M.L."/>
            <person name="Jones G."/>
            <person name="Ransome R.D."/>
            <person name="Dechmann D.K.N."/>
            <person name="Locatelli A.G."/>
            <person name="Puechmaille S.J."/>
            <person name="Fedrigo O."/>
            <person name="Jarvis E.D."/>
            <person name="Hiller M."/>
            <person name="Vernes S.C."/>
            <person name="Myers E.W."/>
            <person name="Teeling E.C."/>
        </authorList>
    </citation>
    <scope>NUCLEOTIDE SEQUENCE [LARGE SCALE GENOMIC DNA]</scope>
    <source>
        <strain evidence="1">Bat1K_MPI-CBG_1</strain>
    </source>
</reference>
<evidence type="ECO:0000313" key="1">
    <source>
        <dbReference type="EMBL" id="KAF6104162.1"/>
    </source>
</evidence>
<evidence type="ECO:0000313" key="2">
    <source>
        <dbReference type="Proteomes" id="UP000664940"/>
    </source>
</evidence>
<dbReference type="EMBL" id="JABVXQ010000006">
    <property type="protein sequence ID" value="KAF6104162.1"/>
    <property type="molecule type" value="Genomic_DNA"/>
</dbReference>
<comment type="caution">
    <text evidence="1">The sequence shown here is derived from an EMBL/GenBank/DDBJ whole genome shotgun (WGS) entry which is preliminary data.</text>
</comment>
<protein>
    <submittedName>
        <fullName evidence="1">Uncharacterized protein</fullName>
    </submittedName>
</protein>
<proteinExistence type="predicted"/>
<gene>
    <name evidence="1" type="ORF">HJG60_011180</name>
</gene>
<organism evidence="1 2">
    <name type="scientific">Phyllostomus discolor</name>
    <name type="common">pale spear-nosed bat</name>
    <dbReference type="NCBI Taxonomy" id="89673"/>
    <lineage>
        <taxon>Eukaryota</taxon>
        <taxon>Metazoa</taxon>
        <taxon>Chordata</taxon>
        <taxon>Craniata</taxon>
        <taxon>Vertebrata</taxon>
        <taxon>Euteleostomi</taxon>
        <taxon>Mammalia</taxon>
        <taxon>Eutheria</taxon>
        <taxon>Laurasiatheria</taxon>
        <taxon>Chiroptera</taxon>
        <taxon>Yangochiroptera</taxon>
        <taxon>Phyllostomidae</taxon>
        <taxon>Phyllostominae</taxon>
        <taxon>Phyllostomus</taxon>
    </lineage>
</organism>